<sequence>MQKAIFEIFRAGKHSKGGGIAKNITWTKSHLADLVKFYDETTRPAPLTIGHPKNDEPKLGVVKRLIQYNNSIFAETEVADELIQRIKNNEISGISIAIFGEGHDENPLGTLGNYLKHVGFLERGKQEPAVEGMLDPKISVDIFHYSSNEEIVMFCENDQIPLKEQLDAKISYFQSVLGTDYKTAFNIVIQTH</sequence>
<evidence type="ECO:0000313" key="2">
    <source>
        <dbReference type="Proteomes" id="UP000248689"/>
    </source>
</evidence>
<comment type="caution">
    <text evidence="1">The sequence shown here is derived from an EMBL/GenBank/DDBJ whole genome shotgun (WGS) entry which is preliminary data.</text>
</comment>
<dbReference type="OrthoDB" id="9816412at2"/>
<proteinExistence type="predicted"/>
<protein>
    <submittedName>
        <fullName evidence="1">Uncharacterized protein</fullName>
    </submittedName>
</protein>
<organism evidence="1 2">
    <name type="scientific">Glaesserella australis</name>
    <dbReference type="NCBI Taxonomy" id="2094024"/>
    <lineage>
        <taxon>Bacteria</taxon>
        <taxon>Pseudomonadati</taxon>
        <taxon>Pseudomonadota</taxon>
        <taxon>Gammaproteobacteria</taxon>
        <taxon>Pasteurellales</taxon>
        <taxon>Pasteurellaceae</taxon>
        <taxon>Glaesserella</taxon>
    </lineage>
</organism>
<name>A0A328C2S3_9PAST</name>
<reference evidence="2" key="1">
    <citation type="submission" date="2018-02" db="EMBL/GenBank/DDBJ databases">
        <title>Glaesserella australis sp. nov., isolated from the lungs of pigs.</title>
        <authorList>
            <person name="Turni C."/>
            <person name="Christensen H."/>
        </authorList>
    </citation>
    <scope>NUCLEOTIDE SEQUENCE [LARGE SCALE GENOMIC DNA]</scope>
    <source>
        <strain evidence="2">HS4635</strain>
    </source>
</reference>
<dbReference type="AlphaFoldDB" id="A0A328C2S3"/>
<dbReference type="EMBL" id="PTPX01000006">
    <property type="protein sequence ID" value="RAL19350.1"/>
    <property type="molecule type" value="Genomic_DNA"/>
</dbReference>
<dbReference type="Proteomes" id="UP000248689">
    <property type="component" value="Unassembled WGS sequence"/>
</dbReference>
<keyword evidence="2" id="KW-1185">Reference proteome</keyword>
<gene>
    <name evidence="1" type="ORF">C5N92_02565</name>
</gene>
<accession>A0A328C2S3</accession>
<dbReference type="RefSeq" id="WP_111749315.1">
    <property type="nucleotide sequence ID" value="NZ_PTPX01000006.1"/>
</dbReference>
<evidence type="ECO:0000313" key="1">
    <source>
        <dbReference type="EMBL" id="RAL19350.1"/>
    </source>
</evidence>